<gene>
    <name evidence="7" type="ORF">GCM10022381_01400</name>
</gene>
<dbReference type="InterPro" id="IPR020846">
    <property type="entry name" value="MFS_dom"/>
</dbReference>
<feature type="transmembrane region" description="Helical" evidence="5">
    <location>
        <begin position="134"/>
        <end position="152"/>
    </location>
</feature>
<keyword evidence="8" id="KW-1185">Reference proteome</keyword>
<dbReference type="SUPFAM" id="SSF103473">
    <property type="entry name" value="MFS general substrate transporter"/>
    <property type="match status" value="1"/>
</dbReference>
<feature type="transmembrane region" description="Helical" evidence="5">
    <location>
        <begin position="69"/>
        <end position="89"/>
    </location>
</feature>
<feature type="transmembrane region" description="Helical" evidence="5">
    <location>
        <begin position="6"/>
        <end position="27"/>
    </location>
</feature>
<sequence length="158" mass="16163">MRDIAPIIAIVSVLGIGASTLGALVGGSWSDRLGRRRPFILGAALLFAGGAALMAFAEAFPVLLCGAALSSLGVAMFLAVNQAMVLDVLPHRETQYGRFMAITASSQKIPSAIAPMLAPLILAIGSASATNYTALYLITGSLVVVGGAIIVTKVHSVR</sequence>
<evidence type="ECO:0000313" key="7">
    <source>
        <dbReference type="EMBL" id="GAA3860703.1"/>
    </source>
</evidence>
<protein>
    <recommendedName>
        <fullName evidence="6">Major facilitator superfamily (MFS) profile domain-containing protein</fullName>
    </recommendedName>
</protein>
<name>A0ABP7K0G0_9MICO</name>
<keyword evidence="4 5" id="KW-0472">Membrane</keyword>
<organism evidence="7 8">
    <name type="scientific">Leifsonia kafniensis</name>
    <dbReference type="NCBI Taxonomy" id="475957"/>
    <lineage>
        <taxon>Bacteria</taxon>
        <taxon>Bacillati</taxon>
        <taxon>Actinomycetota</taxon>
        <taxon>Actinomycetes</taxon>
        <taxon>Micrococcales</taxon>
        <taxon>Microbacteriaceae</taxon>
        <taxon>Leifsonia</taxon>
    </lineage>
</organism>
<dbReference type="EMBL" id="BAABCN010000002">
    <property type="protein sequence ID" value="GAA3860703.1"/>
    <property type="molecule type" value="Genomic_DNA"/>
</dbReference>
<feature type="transmembrane region" description="Helical" evidence="5">
    <location>
        <begin position="39"/>
        <end position="57"/>
    </location>
</feature>
<feature type="transmembrane region" description="Helical" evidence="5">
    <location>
        <begin position="109"/>
        <end position="128"/>
    </location>
</feature>
<dbReference type="PANTHER" id="PTHR23528:SF1">
    <property type="entry name" value="MAJOR FACILITATOR SUPERFAMILY (MFS) PROFILE DOMAIN-CONTAINING PROTEIN"/>
    <property type="match status" value="1"/>
</dbReference>
<dbReference type="InterPro" id="IPR036259">
    <property type="entry name" value="MFS_trans_sf"/>
</dbReference>
<dbReference type="Pfam" id="PF07690">
    <property type="entry name" value="MFS_1"/>
    <property type="match status" value="1"/>
</dbReference>
<dbReference type="Gene3D" id="1.20.1250.20">
    <property type="entry name" value="MFS general substrate transporter like domains"/>
    <property type="match status" value="1"/>
</dbReference>
<evidence type="ECO:0000256" key="4">
    <source>
        <dbReference type="ARBA" id="ARBA00023136"/>
    </source>
</evidence>
<keyword evidence="2 5" id="KW-0812">Transmembrane</keyword>
<dbReference type="Proteomes" id="UP001501803">
    <property type="component" value="Unassembled WGS sequence"/>
</dbReference>
<keyword evidence="3 5" id="KW-1133">Transmembrane helix</keyword>
<dbReference type="RefSeq" id="WP_345061295.1">
    <property type="nucleotide sequence ID" value="NZ_BAABCN010000002.1"/>
</dbReference>
<dbReference type="PANTHER" id="PTHR23528">
    <property type="match status" value="1"/>
</dbReference>
<feature type="domain" description="Major facilitator superfamily (MFS) profile" evidence="6">
    <location>
        <begin position="1"/>
        <end position="158"/>
    </location>
</feature>
<evidence type="ECO:0000313" key="8">
    <source>
        <dbReference type="Proteomes" id="UP001501803"/>
    </source>
</evidence>
<proteinExistence type="predicted"/>
<comment type="subcellular location">
    <subcellularLocation>
        <location evidence="1">Cell membrane</location>
        <topology evidence="1">Multi-pass membrane protein</topology>
    </subcellularLocation>
</comment>
<dbReference type="InterPro" id="IPR011701">
    <property type="entry name" value="MFS"/>
</dbReference>
<evidence type="ECO:0000256" key="3">
    <source>
        <dbReference type="ARBA" id="ARBA00022989"/>
    </source>
</evidence>
<evidence type="ECO:0000256" key="1">
    <source>
        <dbReference type="ARBA" id="ARBA00004651"/>
    </source>
</evidence>
<evidence type="ECO:0000259" key="6">
    <source>
        <dbReference type="PROSITE" id="PS50850"/>
    </source>
</evidence>
<accession>A0ABP7K0G0</accession>
<evidence type="ECO:0000256" key="2">
    <source>
        <dbReference type="ARBA" id="ARBA00022692"/>
    </source>
</evidence>
<evidence type="ECO:0000256" key="5">
    <source>
        <dbReference type="SAM" id="Phobius"/>
    </source>
</evidence>
<dbReference type="PROSITE" id="PS50850">
    <property type="entry name" value="MFS"/>
    <property type="match status" value="1"/>
</dbReference>
<reference evidence="8" key="1">
    <citation type="journal article" date="2019" name="Int. J. Syst. Evol. Microbiol.">
        <title>The Global Catalogue of Microorganisms (GCM) 10K type strain sequencing project: providing services to taxonomists for standard genome sequencing and annotation.</title>
        <authorList>
            <consortium name="The Broad Institute Genomics Platform"/>
            <consortium name="The Broad Institute Genome Sequencing Center for Infectious Disease"/>
            <person name="Wu L."/>
            <person name="Ma J."/>
        </authorList>
    </citation>
    <scope>NUCLEOTIDE SEQUENCE [LARGE SCALE GENOMIC DNA]</scope>
    <source>
        <strain evidence="8">JCM 17021</strain>
    </source>
</reference>
<comment type="caution">
    <text evidence="7">The sequence shown here is derived from an EMBL/GenBank/DDBJ whole genome shotgun (WGS) entry which is preliminary data.</text>
</comment>